<feature type="signal peptide" evidence="1">
    <location>
        <begin position="1"/>
        <end position="31"/>
    </location>
</feature>
<comment type="caution">
    <text evidence="2">The sequence shown here is derived from an EMBL/GenBank/DDBJ whole genome shotgun (WGS) entry which is preliminary data.</text>
</comment>
<dbReference type="Proteomes" id="UP000632154">
    <property type="component" value="Unassembled WGS sequence"/>
</dbReference>
<protein>
    <submittedName>
        <fullName evidence="2">Uncharacterized protein</fullName>
    </submittedName>
</protein>
<organism evidence="2 3">
    <name type="scientific">Deinococcus piscis</name>
    <dbReference type="NCBI Taxonomy" id="394230"/>
    <lineage>
        <taxon>Bacteria</taxon>
        <taxon>Thermotogati</taxon>
        <taxon>Deinococcota</taxon>
        <taxon>Deinococci</taxon>
        <taxon>Deinococcales</taxon>
        <taxon>Deinococcaceae</taxon>
        <taxon>Deinococcus</taxon>
    </lineage>
</organism>
<sequence length="189" mass="20496">MAPANLKSSMRPYLAVLFTALTLSLSQTAQAVDFWMVLGNTGGKSTLRGGEFVYPTSDGKTTLWVGISFLDFMNNEGNEIDLTGFKTGGPFTQSELALLANEVVKVGHECYNVSATRDADIKQWLTTTRVEEANFYTTALRPTAQKSFGPLELSLTKTVNGNSHAVAVHFYREGQQGVAPWTKTCTASG</sequence>
<dbReference type="EMBL" id="BNAL01000032">
    <property type="protein sequence ID" value="GHG08770.1"/>
    <property type="molecule type" value="Genomic_DNA"/>
</dbReference>
<proteinExistence type="predicted"/>
<accession>A0ABQ3K9C4</accession>
<name>A0ABQ3K9C4_9DEIO</name>
<gene>
    <name evidence="2" type="ORF">GCM10017783_21740</name>
</gene>
<reference evidence="3" key="1">
    <citation type="journal article" date="2019" name="Int. J. Syst. Evol. Microbiol.">
        <title>The Global Catalogue of Microorganisms (GCM) 10K type strain sequencing project: providing services to taxonomists for standard genome sequencing and annotation.</title>
        <authorList>
            <consortium name="The Broad Institute Genomics Platform"/>
            <consortium name="The Broad Institute Genome Sequencing Center for Infectious Disease"/>
            <person name="Wu L."/>
            <person name="Ma J."/>
        </authorList>
    </citation>
    <scope>NUCLEOTIDE SEQUENCE [LARGE SCALE GENOMIC DNA]</scope>
    <source>
        <strain evidence="3">CGMCC 1.18439</strain>
    </source>
</reference>
<evidence type="ECO:0000313" key="2">
    <source>
        <dbReference type="EMBL" id="GHG08770.1"/>
    </source>
</evidence>
<feature type="chain" id="PRO_5046023664" evidence="1">
    <location>
        <begin position="32"/>
        <end position="189"/>
    </location>
</feature>
<keyword evidence="3" id="KW-1185">Reference proteome</keyword>
<keyword evidence="1" id="KW-0732">Signal</keyword>
<evidence type="ECO:0000256" key="1">
    <source>
        <dbReference type="SAM" id="SignalP"/>
    </source>
</evidence>
<evidence type="ECO:0000313" key="3">
    <source>
        <dbReference type="Proteomes" id="UP000632154"/>
    </source>
</evidence>